<feature type="region of interest" description="Disordered" evidence="1">
    <location>
        <begin position="119"/>
        <end position="138"/>
    </location>
</feature>
<proteinExistence type="predicted"/>
<keyword evidence="3" id="KW-1185">Reference proteome</keyword>
<dbReference type="AlphaFoldDB" id="A0A317FFM2"/>
<dbReference type="OrthoDB" id="7165680at2"/>
<protein>
    <recommendedName>
        <fullName evidence="4">Cell division protein FtsL</fullName>
    </recommendedName>
</protein>
<gene>
    <name evidence="2" type="ORF">DFH01_09975</name>
</gene>
<name>A0A317FFM2_9PROT</name>
<feature type="compositionally biased region" description="Pro residues" evidence="1">
    <location>
        <begin position="173"/>
        <end position="195"/>
    </location>
</feature>
<dbReference type="EMBL" id="QGNA01000002">
    <property type="protein sequence ID" value="PWS37182.1"/>
    <property type="molecule type" value="Genomic_DNA"/>
</dbReference>
<dbReference type="RefSeq" id="WP_109870291.1">
    <property type="nucleotide sequence ID" value="NZ_QGNA01000002.1"/>
</dbReference>
<dbReference type="Proteomes" id="UP000245765">
    <property type="component" value="Unassembled WGS sequence"/>
</dbReference>
<evidence type="ECO:0008006" key="4">
    <source>
        <dbReference type="Google" id="ProtNLM"/>
    </source>
</evidence>
<organism evidence="2 3">
    <name type="scientific">Falsiroseomonas bella</name>
    <dbReference type="NCBI Taxonomy" id="2184016"/>
    <lineage>
        <taxon>Bacteria</taxon>
        <taxon>Pseudomonadati</taxon>
        <taxon>Pseudomonadota</taxon>
        <taxon>Alphaproteobacteria</taxon>
        <taxon>Acetobacterales</taxon>
        <taxon>Roseomonadaceae</taxon>
        <taxon>Falsiroseomonas</taxon>
    </lineage>
</organism>
<reference evidence="3" key="1">
    <citation type="submission" date="2018-05" db="EMBL/GenBank/DDBJ databases">
        <authorList>
            <person name="Du Z."/>
            <person name="Wang X."/>
        </authorList>
    </citation>
    <scope>NUCLEOTIDE SEQUENCE [LARGE SCALE GENOMIC DNA]</scope>
    <source>
        <strain evidence="3">CQN31</strain>
    </source>
</reference>
<evidence type="ECO:0000313" key="2">
    <source>
        <dbReference type="EMBL" id="PWS37182.1"/>
    </source>
</evidence>
<accession>A0A317FFM2</accession>
<comment type="caution">
    <text evidence="2">The sequence shown here is derived from an EMBL/GenBank/DDBJ whole genome shotgun (WGS) entry which is preliminary data.</text>
</comment>
<feature type="region of interest" description="Disordered" evidence="1">
    <location>
        <begin position="154"/>
        <end position="200"/>
    </location>
</feature>
<sequence length="236" mass="24980">MIRPLTVLCFLAFAGAGAWLYQVKHAVAVKDRELLEIRRETEQARQRIDILRAEWALLNEPDRLRQTATHLLTLEPMQPQHFVRLGDLGRRLPNAVAFAGAPDLFAPAPSTAPATMLATAPERAPAAQPASSQAETPAPQALVATLAAQRAEQASRIAEASAPRPTPVRAAPRPQPQPVVRPAVHTPPPAEPAPRPTRIAAQEPAVVSALGGATALGRPMLAPPVPIAPAAAATLR</sequence>
<evidence type="ECO:0000313" key="3">
    <source>
        <dbReference type="Proteomes" id="UP000245765"/>
    </source>
</evidence>
<evidence type="ECO:0000256" key="1">
    <source>
        <dbReference type="SAM" id="MobiDB-lite"/>
    </source>
</evidence>